<evidence type="ECO:0000256" key="3">
    <source>
        <dbReference type="ARBA" id="ARBA00022989"/>
    </source>
</evidence>
<evidence type="ECO:0000313" key="8">
    <source>
        <dbReference type="Proteomes" id="UP001244563"/>
    </source>
</evidence>
<name>A0ABT9TRP2_PAENI</name>
<dbReference type="Proteomes" id="UP001244563">
    <property type="component" value="Unassembled WGS sequence"/>
</dbReference>
<comment type="caution">
    <text evidence="7">The sequence shown here is derived from an EMBL/GenBank/DDBJ whole genome shotgun (WGS) entry which is preliminary data.</text>
</comment>
<evidence type="ECO:0000256" key="4">
    <source>
        <dbReference type="ARBA" id="ARBA00023136"/>
    </source>
</evidence>
<dbReference type="InterPro" id="IPR036259">
    <property type="entry name" value="MFS_trans_sf"/>
</dbReference>
<dbReference type="Pfam" id="PF07690">
    <property type="entry name" value="MFS_1"/>
    <property type="match status" value="1"/>
</dbReference>
<protein>
    <submittedName>
        <fullName evidence="7">MFS family permease</fullName>
    </submittedName>
</protein>
<accession>A0ABT9TRP2</accession>
<dbReference type="SUPFAM" id="SSF103473">
    <property type="entry name" value="MFS general substrate transporter"/>
    <property type="match status" value="1"/>
</dbReference>
<dbReference type="PANTHER" id="PTHR23528:SF1">
    <property type="entry name" value="MAJOR FACILITATOR SUPERFAMILY (MFS) PROFILE DOMAIN-CONTAINING PROTEIN"/>
    <property type="match status" value="1"/>
</dbReference>
<evidence type="ECO:0000256" key="5">
    <source>
        <dbReference type="SAM" id="Phobius"/>
    </source>
</evidence>
<feature type="transmembrane region" description="Helical" evidence="5">
    <location>
        <begin position="422"/>
        <end position="441"/>
    </location>
</feature>
<proteinExistence type="predicted"/>
<gene>
    <name evidence="7" type="ORF">J2T10_004024</name>
</gene>
<reference evidence="7 8" key="1">
    <citation type="submission" date="2023-07" db="EMBL/GenBank/DDBJ databases">
        <title>Sorghum-associated microbial communities from plants grown in Nebraska, USA.</title>
        <authorList>
            <person name="Schachtman D."/>
        </authorList>
    </citation>
    <scope>NUCLEOTIDE SEQUENCE [LARGE SCALE GENOMIC DNA]</scope>
    <source>
        <strain evidence="7 8">CC523</strain>
    </source>
</reference>
<feature type="transmembrane region" description="Helical" evidence="5">
    <location>
        <begin position="298"/>
        <end position="319"/>
    </location>
</feature>
<feature type="transmembrane region" description="Helical" evidence="5">
    <location>
        <begin position="147"/>
        <end position="168"/>
    </location>
</feature>
<keyword evidence="3 5" id="KW-1133">Transmembrane helix</keyword>
<feature type="transmembrane region" description="Helical" evidence="5">
    <location>
        <begin position="331"/>
        <end position="349"/>
    </location>
</feature>
<dbReference type="InterPro" id="IPR005829">
    <property type="entry name" value="Sugar_transporter_CS"/>
</dbReference>
<dbReference type="InterPro" id="IPR020846">
    <property type="entry name" value="MFS_dom"/>
</dbReference>
<organism evidence="7 8">
    <name type="scientific">Paenarthrobacter nicotinovorans</name>
    <name type="common">Arthrobacter nicotinovorans</name>
    <dbReference type="NCBI Taxonomy" id="29320"/>
    <lineage>
        <taxon>Bacteria</taxon>
        <taxon>Bacillati</taxon>
        <taxon>Actinomycetota</taxon>
        <taxon>Actinomycetes</taxon>
        <taxon>Micrococcales</taxon>
        <taxon>Micrococcaceae</taxon>
        <taxon>Paenarthrobacter</taxon>
    </lineage>
</organism>
<feature type="transmembrane region" description="Helical" evidence="5">
    <location>
        <begin position="208"/>
        <end position="228"/>
    </location>
</feature>
<feature type="transmembrane region" description="Helical" evidence="5">
    <location>
        <begin position="82"/>
        <end position="101"/>
    </location>
</feature>
<feature type="transmembrane region" description="Helical" evidence="5">
    <location>
        <begin position="393"/>
        <end position="416"/>
    </location>
</feature>
<evidence type="ECO:0000256" key="2">
    <source>
        <dbReference type="ARBA" id="ARBA00022692"/>
    </source>
</evidence>
<feature type="transmembrane region" description="Helical" evidence="5">
    <location>
        <begin position="122"/>
        <end position="141"/>
    </location>
</feature>
<sequence>MKIMQDKEIVVWDESRPAASGLTEAAPHAPSVGDGAAGPQLAVSGLWMALYTLANIGYWLAVITPGVISLPLKVTSLVGPEQAPAALGIVAVAGPAIALIATPVFGRLSDRTTSRLGRRRPYLLLNPLIGVVGAVVGGLAPNIAVLAVGYGLLAIGFTGSFGALAPVVADRVPVNQRGLVSGLIGISVPVGLVGGTFVVQYIATDPMLPLAVPAAMGAILIIMFGVYMKDARLAPESRPAASWRSLPATFWVNPRRYPDFAWAWWGRALLLLAYALLTLYQTFFLIDRLGIPASEVANYVFLSMLVLSVTMVASSIIGGRLSDVMGRRKPFIIGSAVIYGAALLVIATSTTFTQFLIGIAITGLGNGAYTAVDAALATQVLPNPDDTAKDLGVFNIAATFPNAAAPAIAPVILAIGGGNYTVLFAVAGVIAIISALAIVPIRGVR</sequence>
<feature type="transmembrane region" description="Helical" evidence="5">
    <location>
        <begin position="264"/>
        <end position="286"/>
    </location>
</feature>
<dbReference type="EMBL" id="JAUSSW010000016">
    <property type="protein sequence ID" value="MDQ0104350.1"/>
    <property type="molecule type" value="Genomic_DNA"/>
</dbReference>
<dbReference type="PROSITE" id="PS50850">
    <property type="entry name" value="MFS"/>
    <property type="match status" value="1"/>
</dbReference>
<feature type="domain" description="Major facilitator superfamily (MFS) profile" evidence="6">
    <location>
        <begin position="50"/>
        <end position="445"/>
    </location>
</feature>
<evidence type="ECO:0000259" key="6">
    <source>
        <dbReference type="PROSITE" id="PS50850"/>
    </source>
</evidence>
<dbReference type="PANTHER" id="PTHR23528">
    <property type="match status" value="1"/>
</dbReference>
<dbReference type="InterPro" id="IPR011701">
    <property type="entry name" value="MFS"/>
</dbReference>
<comment type="subcellular location">
    <subcellularLocation>
        <location evidence="1">Cell membrane</location>
        <topology evidence="1">Multi-pass membrane protein</topology>
    </subcellularLocation>
</comment>
<evidence type="ECO:0000313" key="7">
    <source>
        <dbReference type="EMBL" id="MDQ0104350.1"/>
    </source>
</evidence>
<evidence type="ECO:0000256" key="1">
    <source>
        <dbReference type="ARBA" id="ARBA00004651"/>
    </source>
</evidence>
<keyword evidence="8" id="KW-1185">Reference proteome</keyword>
<feature type="transmembrane region" description="Helical" evidence="5">
    <location>
        <begin position="49"/>
        <end position="70"/>
    </location>
</feature>
<dbReference type="Gene3D" id="1.20.1250.20">
    <property type="entry name" value="MFS general substrate transporter like domains"/>
    <property type="match status" value="2"/>
</dbReference>
<keyword evidence="4 5" id="KW-0472">Membrane</keyword>
<dbReference type="PROSITE" id="PS00216">
    <property type="entry name" value="SUGAR_TRANSPORT_1"/>
    <property type="match status" value="1"/>
</dbReference>
<feature type="transmembrane region" description="Helical" evidence="5">
    <location>
        <begin position="180"/>
        <end position="202"/>
    </location>
</feature>
<keyword evidence="2 5" id="KW-0812">Transmembrane</keyword>